<dbReference type="InterPro" id="IPR056199">
    <property type="entry name" value="SPEF2_C"/>
</dbReference>
<feature type="compositionally biased region" description="Acidic residues" evidence="1">
    <location>
        <begin position="213"/>
        <end position="237"/>
    </location>
</feature>
<dbReference type="InterPro" id="IPR052634">
    <property type="entry name" value="Sperm_flagellar-bone_growth"/>
</dbReference>
<dbReference type="EMBL" id="JAIPUX010000439">
    <property type="protein sequence ID" value="KAH0627881.1"/>
    <property type="molecule type" value="Genomic_DNA"/>
</dbReference>
<reference evidence="3 4" key="1">
    <citation type="journal article" date="2022" name="Gigascience">
        <title>A chromosome-level genome assembly and annotation of the desert horned lizard, Phrynosoma platyrhinos, provides insight into chromosomal rearrangements among reptiles.</title>
        <authorList>
            <person name="Koochekian N."/>
            <person name="Ascanio A."/>
            <person name="Farleigh K."/>
            <person name="Card D.C."/>
            <person name="Schield D.R."/>
            <person name="Castoe T.A."/>
            <person name="Jezkova T."/>
        </authorList>
    </citation>
    <scope>NUCLEOTIDE SEQUENCE [LARGE SCALE GENOMIC DNA]</scope>
    <source>
        <strain evidence="3">NK-2021</strain>
    </source>
</reference>
<evidence type="ECO:0000259" key="2">
    <source>
        <dbReference type="PROSITE" id="PS50222"/>
    </source>
</evidence>
<evidence type="ECO:0000313" key="3">
    <source>
        <dbReference type="EMBL" id="KAH0627881.1"/>
    </source>
</evidence>
<name>A0ABQ7TEB4_PHRPL</name>
<keyword evidence="4" id="KW-1185">Reference proteome</keyword>
<organism evidence="3 4">
    <name type="scientific">Phrynosoma platyrhinos</name>
    <name type="common">Desert horned lizard</name>
    <dbReference type="NCBI Taxonomy" id="52577"/>
    <lineage>
        <taxon>Eukaryota</taxon>
        <taxon>Metazoa</taxon>
        <taxon>Chordata</taxon>
        <taxon>Craniata</taxon>
        <taxon>Vertebrata</taxon>
        <taxon>Euteleostomi</taxon>
        <taxon>Lepidosauria</taxon>
        <taxon>Squamata</taxon>
        <taxon>Bifurcata</taxon>
        <taxon>Unidentata</taxon>
        <taxon>Episquamata</taxon>
        <taxon>Toxicofera</taxon>
        <taxon>Iguania</taxon>
        <taxon>Phrynosomatidae</taxon>
        <taxon>Phrynosomatinae</taxon>
        <taxon>Phrynosoma</taxon>
    </lineage>
</organism>
<proteinExistence type="predicted"/>
<feature type="region of interest" description="Disordered" evidence="1">
    <location>
        <begin position="205"/>
        <end position="240"/>
    </location>
</feature>
<dbReference type="InterPro" id="IPR002048">
    <property type="entry name" value="EF_hand_dom"/>
</dbReference>
<gene>
    <name evidence="3" type="ORF">JD844_008428</name>
</gene>
<evidence type="ECO:0000313" key="4">
    <source>
        <dbReference type="Proteomes" id="UP000826234"/>
    </source>
</evidence>
<dbReference type="Proteomes" id="UP000826234">
    <property type="component" value="Unassembled WGS sequence"/>
</dbReference>
<dbReference type="PANTHER" id="PTHR14919">
    <property type="entry name" value="KPL2-RELATED"/>
    <property type="match status" value="1"/>
</dbReference>
<dbReference type="PROSITE" id="PS50222">
    <property type="entry name" value="EF_HAND_2"/>
    <property type="match status" value="1"/>
</dbReference>
<comment type="caution">
    <text evidence="3">The sequence shown here is derived from an EMBL/GenBank/DDBJ whole genome shotgun (WGS) entry which is preliminary data.</text>
</comment>
<sequence length="337" mass="38318">MKRISSFDSFAGLMLSKTFTDIVYDLVTLNLGSNMLPDVWMHLSIYDLQSLASLLTVDVDTVDWRRFLLAASQPWPLPSVTELLETLQRFQAVDIAGCGFVSKEEYAQVGLWFGSEDIVIPESPTEPLPFNRQEHLIKFFFTLFADPEKDPPQLNYTEMLLYFASHPDAIDGVYRALSVATGTYIQRRKDKSPLIPHLFTPSAERLITTDAHDEPEEEEAGEEGEEEEDDKEKEDEAQSFTSEGDISLATLLRHFIKVYRDLGSEELEPIKVSLLLKHPFIQDLINNYQEYKLHVETLPLVKLTESEDNLVLMLSNAPCCLFEDKVLASKQAHNPLS</sequence>
<accession>A0ABQ7TEB4</accession>
<evidence type="ECO:0000256" key="1">
    <source>
        <dbReference type="SAM" id="MobiDB-lite"/>
    </source>
</evidence>
<protein>
    <recommendedName>
        <fullName evidence="2">EF-hand domain-containing protein</fullName>
    </recommendedName>
</protein>
<feature type="domain" description="EF-hand" evidence="2">
    <location>
        <begin position="81"/>
        <end position="116"/>
    </location>
</feature>
<dbReference type="PANTHER" id="PTHR14919:SF0">
    <property type="entry name" value="SPERM FLAGELLAR PROTEIN 2"/>
    <property type="match status" value="1"/>
</dbReference>
<dbReference type="Pfam" id="PF24082">
    <property type="entry name" value="SPEF2_C"/>
    <property type="match status" value="1"/>
</dbReference>